<dbReference type="EMBL" id="NSJV01000597">
    <property type="protein sequence ID" value="PAU45009.1"/>
    <property type="molecule type" value="Genomic_DNA"/>
</dbReference>
<gene>
    <name evidence="2" type="ORF">CK936_31735</name>
</gene>
<evidence type="ECO:0000313" key="2">
    <source>
        <dbReference type="EMBL" id="PAU45009.1"/>
    </source>
</evidence>
<dbReference type="PIRSF" id="PIRSF028743">
    <property type="entry name" value="GvpO_protein"/>
    <property type="match status" value="1"/>
</dbReference>
<dbReference type="InterPro" id="IPR008634">
    <property type="entry name" value="Gas-vesicle_GvpO"/>
</dbReference>
<sequence>MTDTSDTSGTSGKSHKNDSGGREPTPVELLRAAREQLTELTGMCPEGVSRFERTDAGWVLEAEVTEVTRVPETMSIVALYEVTLDPDGLLTGYRRVRRYERGRAGR</sequence>
<feature type="region of interest" description="Disordered" evidence="1">
    <location>
        <begin position="1"/>
        <end position="26"/>
    </location>
</feature>
<dbReference type="Proteomes" id="UP000218944">
    <property type="component" value="Unassembled WGS sequence"/>
</dbReference>
<dbReference type="GO" id="GO:0031412">
    <property type="term" value="P:gas vesicle organization"/>
    <property type="evidence" value="ECO:0007669"/>
    <property type="project" value="InterPro"/>
</dbReference>
<accession>A0A2A2D0R6</accession>
<dbReference type="Pfam" id="PF05800">
    <property type="entry name" value="GvpO"/>
    <property type="match status" value="1"/>
</dbReference>
<evidence type="ECO:0000313" key="3">
    <source>
        <dbReference type="Proteomes" id="UP000218944"/>
    </source>
</evidence>
<dbReference type="RefSeq" id="WP_095584393.1">
    <property type="nucleotide sequence ID" value="NZ_JAJQQQ010000013.1"/>
</dbReference>
<organism evidence="2 3">
    <name type="scientific">Streptomyces albireticuli</name>
    <dbReference type="NCBI Taxonomy" id="1940"/>
    <lineage>
        <taxon>Bacteria</taxon>
        <taxon>Bacillati</taxon>
        <taxon>Actinomycetota</taxon>
        <taxon>Actinomycetes</taxon>
        <taxon>Kitasatosporales</taxon>
        <taxon>Streptomycetaceae</taxon>
        <taxon>Streptomyces</taxon>
    </lineage>
</organism>
<feature type="compositionally biased region" description="Low complexity" evidence="1">
    <location>
        <begin position="1"/>
        <end position="12"/>
    </location>
</feature>
<keyword evidence="3" id="KW-1185">Reference proteome</keyword>
<evidence type="ECO:0000256" key="1">
    <source>
        <dbReference type="SAM" id="MobiDB-lite"/>
    </source>
</evidence>
<protein>
    <submittedName>
        <fullName evidence="2">Gas vesicle protein</fullName>
    </submittedName>
</protein>
<proteinExistence type="predicted"/>
<reference evidence="2 3" key="1">
    <citation type="submission" date="2017-08" db="EMBL/GenBank/DDBJ databases">
        <title>Genome sequence of Streptomyces albireticuli NRRL B-1670.</title>
        <authorList>
            <person name="Graham D.E."/>
            <person name="Mahan K.M."/>
            <person name="Klingeman D.M."/>
            <person name="Hettich R.L."/>
            <person name="Parry R.J."/>
            <person name="Spain J.C."/>
        </authorList>
    </citation>
    <scope>NUCLEOTIDE SEQUENCE [LARGE SCALE GENOMIC DNA]</scope>
    <source>
        <strain evidence="2 3">NRRL B-1670</strain>
    </source>
</reference>
<dbReference type="AlphaFoldDB" id="A0A2A2D0R6"/>
<name>A0A2A2D0R6_9ACTN</name>
<comment type="caution">
    <text evidence="2">The sequence shown here is derived from an EMBL/GenBank/DDBJ whole genome shotgun (WGS) entry which is preliminary data.</text>
</comment>